<keyword evidence="5" id="KW-0406">Ion transport</keyword>
<dbReference type="CDD" id="cd06186">
    <property type="entry name" value="NOX_Duox_like_FAD_NADP"/>
    <property type="match status" value="1"/>
</dbReference>
<evidence type="ECO:0000256" key="8">
    <source>
        <dbReference type="SAM" id="SignalP"/>
    </source>
</evidence>
<feature type="transmembrane region" description="Helical" evidence="7">
    <location>
        <begin position="211"/>
        <end position="229"/>
    </location>
</feature>
<dbReference type="PANTHER" id="PTHR11972:SF69">
    <property type="entry name" value="FERRIC REDUCTION OXIDASE 6-RELATED"/>
    <property type="match status" value="1"/>
</dbReference>
<keyword evidence="3 7" id="KW-1133">Transmembrane helix</keyword>
<evidence type="ECO:0000313" key="10">
    <source>
        <dbReference type="EMBL" id="KAG2223143.1"/>
    </source>
</evidence>
<evidence type="ECO:0000256" key="3">
    <source>
        <dbReference type="ARBA" id="ARBA00022989"/>
    </source>
</evidence>
<keyword evidence="11" id="KW-1185">Reference proteome</keyword>
<evidence type="ECO:0000256" key="1">
    <source>
        <dbReference type="ARBA" id="ARBA00004141"/>
    </source>
</evidence>
<proteinExistence type="predicted"/>
<feature type="transmembrane region" description="Helical" evidence="7">
    <location>
        <begin position="171"/>
        <end position="191"/>
    </location>
</feature>
<evidence type="ECO:0000259" key="9">
    <source>
        <dbReference type="PROSITE" id="PS51384"/>
    </source>
</evidence>
<keyword evidence="8" id="KW-0732">Signal</keyword>
<dbReference type="InterPro" id="IPR050369">
    <property type="entry name" value="RBOH/FRE"/>
</dbReference>
<dbReference type="InterPro" id="IPR013130">
    <property type="entry name" value="Fe3_Rdtase_TM_dom"/>
</dbReference>
<keyword evidence="2 7" id="KW-0812">Transmembrane</keyword>
<sequence>MFNRRSLTWTAIVLFILIVGLQASSYLKIANSIKDDPIVVPSDSLSKKPLPASVPVPTDANGVHVQTYKRDYTTVWIYTMTLLIIYGLLSMLQRYSYWLLLQQRLIKKDRRLYCHFRYLFDYEFRILDSTWSLNGIFQLSGLVLINCLFIVRHRVLVQELEGGRDLFHQEYANRAAQLGLVNISAAVALSVRNIIHTSQFGTHKTLAWHAWFGRIGGLCALYHSCFQFARKYYRYDYDGIMDVLFSNVRYTTGTLIIIAMFVLYVGSHPLMRTLSYRFFRVSHVLAFLTIVLVGGFHHWIFIVFYAAVVCIWFTDQFKLSWPARLISVKALPSNIVRLQLEPSFTIDFTSFIPGQFTFVTITGGWLSQKFFSHPFSISRFNQGKKEKTNSSLIWFYLCKHILICNHGNKNQWTSLFIESPDTLPSSADGPLLNDEGTKAIFTFYIKANGRHTASLYQIAESGDTSCLRHMRISKPLGKPMIDVVGHNYGDFEVVVLVAEGIGITPWISVLQQLGRREHHVQTKHIVLIWSIRSIDTLEAFLPQFQSHLTGIDCTIKVFITREETPSAPPLELEEFTNNIVLQLTNGERPNHFTLLKEIQRKYPTNDIALGICAHDETIQQCGNIARGLSNEQSIWSIRCERFEF</sequence>
<dbReference type="SUPFAM" id="SSF63380">
    <property type="entry name" value="Riboflavin synthase domain-like"/>
    <property type="match status" value="1"/>
</dbReference>
<evidence type="ECO:0000313" key="11">
    <source>
        <dbReference type="Proteomes" id="UP000646827"/>
    </source>
</evidence>
<dbReference type="Proteomes" id="UP000646827">
    <property type="component" value="Unassembled WGS sequence"/>
</dbReference>
<keyword evidence="5" id="KW-0813">Transport</keyword>
<feature type="transmembrane region" description="Helical" evidence="7">
    <location>
        <begin position="287"/>
        <end position="314"/>
    </location>
</feature>
<dbReference type="AlphaFoldDB" id="A0A8H7S6V0"/>
<dbReference type="PANTHER" id="PTHR11972">
    <property type="entry name" value="NADPH OXIDASE"/>
    <property type="match status" value="1"/>
</dbReference>
<dbReference type="SUPFAM" id="SSF52343">
    <property type="entry name" value="Ferredoxin reductase-like, C-terminal NADP-linked domain"/>
    <property type="match status" value="1"/>
</dbReference>
<dbReference type="Pfam" id="PF01794">
    <property type="entry name" value="Ferric_reduct"/>
    <property type="match status" value="1"/>
</dbReference>
<feature type="transmembrane region" description="Helical" evidence="7">
    <location>
        <begin position="249"/>
        <end position="266"/>
    </location>
</feature>
<evidence type="ECO:0000256" key="4">
    <source>
        <dbReference type="ARBA" id="ARBA00023002"/>
    </source>
</evidence>
<organism evidence="10 11">
    <name type="scientific">Circinella minor</name>
    <dbReference type="NCBI Taxonomy" id="1195481"/>
    <lineage>
        <taxon>Eukaryota</taxon>
        <taxon>Fungi</taxon>
        <taxon>Fungi incertae sedis</taxon>
        <taxon>Mucoromycota</taxon>
        <taxon>Mucoromycotina</taxon>
        <taxon>Mucoromycetes</taxon>
        <taxon>Mucorales</taxon>
        <taxon>Lichtheimiaceae</taxon>
        <taxon>Circinella</taxon>
    </lineage>
</organism>
<dbReference type="Pfam" id="PF08030">
    <property type="entry name" value="NAD_binding_6"/>
    <property type="match status" value="1"/>
</dbReference>
<evidence type="ECO:0000256" key="5">
    <source>
        <dbReference type="ARBA" id="ARBA00023065"/>
    </source>
</evidence>
<dbReference type="EMBL" id="JAEPRB010000067">
    <property type="protein sequence ID" value="KAG2223143.1"/>
    <property type="molecule type" value="Genomic_DNA"/>
</dbReference>
<dbReference type="Gene3D" id="3.40.50.80">
    <property type="entry name" value="Nucleotide-binding domain of ferredoxin-NADP reductase (FNR) module"/>
    <property type="match status" value="1"/>
</dbReference>
<name>A0A8H7S6V0_9FUNG</name>
<comment type="subcellular location">
    <subcellularLocation>
        <location evidence="1">Membrane</location>
        <topology evidence="1">Multi-pass membrane protein</topology>
    </subcellularLocation>
</comment>
<feature type="transmembrane region" description="Helical" evidence="7">
    <location>
        <begin position="75"/>
        <end position="101"/>
    </location>
</feature>
<dbReference type="InterPro" id="IPR017938">
    <property type="entry name" value="Riboflavin_synthase-like_b-brl"/>
</dbReference>
<dbReference type="GO" id="GO:0016175">
    <property type="term" value="F:superoxide-generating NAD(P)H oxidase activity"/>
    <property type="evidence" value="ECO:0007669"/>
    <property type="project" value="TreeGrafter"/>
</dbReference>
<dbReference type="InterPro" id="IPR013121">
    <property type="entry name" value="Fe_red_NAD-bd_6"/>
</dbReference>
<keyword evidence="6 7" id="KW-0472">Membrane</keyword>
<feature type="signal peptide" evidence="8">
    <location>
        <begin position="1"/>
        <end position="23"/>
    </location>
</feature>
<dbReference type="GO" id="GO:0006811">
    <property type="term" value="P:monoatomic ion transport"/>
    <property type="evidence" value="ECO:0007669"/>
    <property type="project" value="UniProtKB-KW"/>
</dbReference>
<dbReference type="OrthoDB" id="4494341at2759"/>
<dbReference type="InterPro" id="IPR039261">
    <property type="entry name" value="FNR_nucleotide-bd"/>
</dbReference>
<gene>
    <name evidence="10" type="ORF">INT45_005699</name>
</gene>
<dbReference type="PROSITE" id="PS51384">
    <property type="entry name" value="FAD_FR"/>
    <property type="match status" value="1"/>
</dbReference>
<reference evidence="10 11" key="1">
    <citation type="submission" date="2020-12" db="EMBL/GenBank/DDBJ databases">
        <title>Metabolic potential, ecology and presence of endohyphal bacteria is reflected in genomic diversity of Mucoromycotina.</title>
        <authorList>
            <person name="Muszewska A."/>
            <person name="Okrasinska A."/>
            <person name="Steczkiewicz K."/>
            <person name="Drgas O."/>
            <person name="Orlowska M."/>
            <person name="Perlinska-Lenart U."/>
            <person name="Aleksandrzak-Piekarczyk T."/>
            <person name="Szatraj K."/>
            <person name="Zielenkiewicz U."/>
            <person name="Pilsyk S."/>
            <person name="Malc E."/>
            <person name="Mieczkowski P."/>
            <person name="Kruszewska J.S."/>
            <person name="Biernat P."/>
            <person name="Pawlowska J."/>
        </authorList>
    </citation>
    <scope>NUCLEOTIDE SEQUENCE [LARGE SCALE GENOMIC DNA]</scope>
    <source>
        <strain evidence="10 11">CBS 142.35</strain>
    </source>
</reference>
<protein>
    <recommendedName>
        <fullName evidence="9">FAD-binding FR-type domain-containing protein</fullName>
    </recommendedName>
</protein>
<comment type="caution">
    <text evidence="10">The sequence shown here is derived from an EMBL/GenBank/DDBJ whole genome shotgun (WGS) entry which is preliminary data.</text>
</comment>
<accession>A0A8H7S6V0</accession>
<dbReference type="GO" id="GO:0005886">
    <property type="term" value="C:plasma membrane"/>
    <property type="evidence" value="ECO:0007669"/>
    <property type="project" value="TreeGrafter"/>
</dbReference>
<evidence type="ECO:0000256" key="6">
    <source>
        <dbReference type="ARBA" id="ARBA00023136"/>
    </source>
</evidence>
<evidence type="ECO:0000256" key="2">
    <source>
        <dbReference type="ARBA" id="ARBA00022692"/>
    </source>
</evidence>
<feature type="chain" id="PRO_5033990521" description="FAD-binding FR-type domain-containing protein" evidence="8">
    <location>
        <begin position="24"/>
        <end position="644"/>
    </location>
</feature>
<evidence type="ECO:0000256" key="7">
    <source>
        <dbReference type="SAM" id="Phobius"/>
    </source>
</evidence>
<feature type="transmembrane region" description="Helical" evidence="7">
    <location>
        <begin position="131"/>
        <end position="151"/>
    </location>
</feature>
<dbReference type="InterPro" id="IPR017927">
    <property type="entry name" value="FAD-bd_FR_type"/>
</dbReference>
<keyword evidence="4" id="KW-0560">Oxidoreductase</keyword>
<feature type="domain" description="FAD-binding FR-type" evidence="9">
    <location>
        <begin position="318"/>
        <end position="482"/>
    </location>
</feature>